<feature type="domain" description="RNA polymerase sigma-70 region 2" evidence="6">
    <location>
        <begin position="19"/>
        <end position="83"/>
    </location>
</feature>
<sequence length="189" mass="22172">MEQVNPADGNTHQSILSAIHDYGKRLHQFIRSRVSTDEDAEDILQDVWYQLSTIIDTEPIDQMSGWLYRVSKNKIIDRKKKHKTLSLEDFAYEDDDGQMVFPDVIQTDVQEAETTMDTALLRELFFKALNELPEKQRQVFVLNEMEEMTLQQIADQTGESIKTIISRKRYAVTRLREQLQDIYDELLTK</sequence>
<dbReference type="SUPFAM" id="SSF88659">
    <property type="entry name" value="Sigma3 and sigma4 domains of RNA polymerase sigma factors"/>
    <property type="match status" value="1"/>
</dbReference>
<dbReference type="PANTHER" id="PTHR43133:SF8">
    <property type="entry name" value="RNA POLYMERASE SIGMA FACTOR HI_1459-RELATED"/>
    <property type="match status" value="1"/>
</dbReference>
<dbReference type="RefSeq" id="WP_013443548.1">
    <property type="nucleotide sequence ID" value="NC_014734.1"/>
</dbReference>
<keyword evidence="3" id="KW-0731">Sigma factor</keyword>
<dbReference type="KEGG" id="ppn:Palpr_0017"/>
<organism evidence="8 9">
    <name type="scientific">Paludibacter propionicigenes (strain DSM 17365 / JCM 13257 / WB4)</name>
    <dbReference type="NCBI Taxonomy" id="694427"/>
    <lineage>
        <taxon>Bacteria</taxon>
        <taxon>Pseudomonadati</taxon>
        <taxon>Bacteroidota</taxon>
        <taxon>Bacteroidia</taxon>
        <taxon>Bacteroidales</taxon>
        <taxon>Paludibacteraceae</taxon>
        <taxon>Paludibacter</taxon>
    </lineage>
</organism>
<dbReference type="InterPro" id="IPR013325">
    <property type="entry name" value="RNA_pol_sigma_r2"/>
</dbReference>
<reference key="1">
    <citation type="submission" date="2010-11" db="EMBL/GenBank/DDBJ databases">
        <title>The complete genome of Paludibacter propionicigenes DSM 17365.</title>
        <authorList>
            <consortium name="US DOE Joint Genome Institute (JGI-PGF)"/>
            <person name="Lucas S."/>
            <person name="Copeland A."/>
            <person name="Lapidus A."/>
            <person name="Bruce D."/>
            <person name="Goodwin L."/>
            <person name="Pitluck S."/>
            <person name="Kyrpides N."/>
            <person name="Mavromatis K."/>
            <person name="Ivanova N."/>
            <person name="Munk A.C."/>
            <person name="Brettin T."/>
            <person name="Detter J.C."/>
            <person name="Han C."/>
            <person name="Tapia R."/>
            <person name="Land M."/>
            <person name="Hauser L."/>
            <person name="Markowitz V."/>
            <person name="Cheng J.-F."/>
            <person name="Hugenholtz P."/>
            <person name="Woyke T."/>
            <person name="Wu D."/>
            <person name="Gronow S."/>
            <person name="Wellnitz S."/>
            <person name="Brambilla E."/>
            <person name="Klenk H.-P."/>
            <person name="Eisen J.A."/>
        </authorList>
    </citation>
    <scope>NUCLEOTIDE SEQUENCE</scope>
    <source>
        <strain>WB4</strain>
    </source>
</reference>
<keyword evidence="4" id="KW-0238">DNA-binding</keyword>
<evidence type="ECO:0000259" key="7">
    <source>
        <dbReference type="Pfam" id="PF04545"/>
    </source>
</evidence>
<dbReference type="GO" id="GO:0003677">
    <property type="term" value="F:DNA binding"/>
    <property type="evidence" value="ECO:0007669"/>
    <property type="project" value="UniProtKB-KW"/>
</dbReference>
<evidence type="ECO:0000256" key="2">
    <source>
        <dbReference type="ARBA" id="ARBA00023015"/>
    </source>
</evidence>
<dbReference type="Gene3D" id="1.10.10.10">
    <property type="entry name" value="Winged helix-like DNA-binding domain superfamily/Winged helix DNA-binding domain"/>
    <property type="match status" value="1"/>
</dbReference>
<evidence type="ECO:0000256" key="5">
    <source>
        <dbReference type="ARBA" id="ARBA00023163"/>
    </source>
</evidence>
<protein>
    <submittedName>
        <fullName evidence="8">RNA polymerase, sigma-24 subunit, ECF subfamily</fullName>
    </submittedName>
</protein>
<dbReference type="GO" id="GO:0016987">
    <property type="term" value="F:sigma factor activity"/>
    <property type="evidence" value="ECO:0007669"/>
    <property type="project" value="UniProtKB-KW"/>
</dbReference>
<dbReference type="Pfam" id="PF04542">
    <property type="entry name" value="Sigma70_r2"/>
    <property type="match status" value="1"/>
</dbReference>
<keyword evidence="9" id="KW-1185">Reference proteome</keyword>
<accession>E4T0C5</accession>
<evidence type="ECO:0000256" key="4">
    <source>
        <dbReference type="ARBA" id="ARBA00023125"/>
    </source>
</evidence>
<keyword evidence="2" id="KW-0805">Transcription regulation</keyword>
<evidence type="ECO:0000259" key="6">
    <source>
        <dbReference type="Pfam" id="PF04542"/>
    </source>
</evidence>
<dbReference type="InterPro" id="IPR013324">
    <property type="entry name" value="RNA_pol_sigma_r3/r4-like"/>
</dbReference>
<evidence type="ECO:0000256" key="3">
    <source>
        <dbReference type="ARBA" id="ARBA00023082"/>
    </source>
</evidence>
<evidence type="ECO:0000256" key="1">
    <source>
        <dbReference type="ARBA" id="ARBA00010641"/>
    </source>
</evidence>
<name>E4T0C5_PALPW</name>
<dbReference type="Proteomes" id="UP000008718">
    <property type="component" value="Chromosome"/>
</dbReference>
<comment type="similarity">
    <text evidence="1">Belongs to the sigma-70 factor family. ECF subfamily.</text>
</comment>
<dbReference type="HOGENOM" id="CLU_047691_12_0_10"/>
<evidence type="ECO:0000313" key="8">
    <source>
        <dbReference type="EMBL" id="ADQ78179.1"/>
    </source>
</evidence>
<dbReference type="InterPro" id="IPR007630">
    <property type="entry name" value="RNA_pol_sigma70_r4"/>
</dbReference>
<dbReference type="InterPro" id="IPR039425">
    <property type="entry name" value="RNA_pol_sigma-70-like"/>
</dbReference>
<dbReference type="Gene3D" id="1.10.1740.10">
    <property type="match status" value="1"/>
</dbReference>
<dbReference type="Pfam" id="PF04545">
    <property type="entry name" value="Sigma70_r4"/>
    <property type="match status" value="1"/>
</dbReference>
<dbReference type="OrthoDB" id="1453134at2"/>
<dbReference type="EMBL" id="CP002345">
    <property type="protein sequence ID" value="ADQ78179.1"/>
    <property type="molecule type" value="Genomic_DNA"/>
</dbReference>
<evidence type="ECO:0000313" key="9">
    <source>
        <dbReference type="Proteomes" id="UP000008718"/>
    </source>
</evidence>
<reference evidence="8 9" key="2">
    <citation type="journal article" date="2011" name="Stand. Genomic Sci.">
        <title>Complete genome sequence of Paludibacter propionicigenes type strain (WB4).</title>
        <authorList>
            <person name="Gronow S."/>
            <person name="Munk C."/>
            <person name="Lapidus A."/>
            <person name="Nolan M."/>
            <person name="Lucas S."/>
            <person name="Hammon N."/>
            <person name="Deshpande S."/>
            <person name="Cheng J.F."/>
            <person name="Tapia R."/>
            <person name="Han C."/>
            <person name="Goodwin L."/>
            <person name="Pitluck S."/>
            <person name="Liolios K."/>
            <person name="Ivanova N."/>
            <person name="Mavromatis K."/>
            <person name="Mikhailova N."/>
            <person name="Pati A."/>
            <person name="Chen A."/>
            <person name="Palaniappan K."/>
            <person name="Land M."/>
            <person name="Hauser L."/>
            <person name="Chang Y.J."/>
            <person name="Jeffries C.D."/>
            <person name="Brambilla E."/>
            <person name="Rohde M."/>
            <person name="Goker M."/>
            <person name="Detter J.C."/>
            <person name="Woyke T."/>
            <person name="Bristow J."/>
            <person name="Eisen J.A."/>
            <person name="Markowitz V."/>
            <person name="Hugenholtz P."/>
            <person name="Kyrpides N.C."/>
            <person name="Klenk H.P."/>
        </authorList>
    </citation>
    <scope>NUCLEOTIDE SEQUENCE [LARGE SCALE GENOMIC DNA]</scope>
    <source>
        <strain evidence="9">DSM 17365 / JCM 13257 / WB4</strain>
    </source>
</reference>
<gene>
    <name evidence="8" type="ordered locus">Palpr_0017</name>
</gene>
<dbReference type="InterPro" id="IPR007627">
    <property type="entry name" value="RNA_pol_sigma70_r2"/>
</dbReference>
<feature type="domain" description="RNA polymerase sigma-70 region 4" evidence="7">
    <location>
        <begin position="128"/>
        <end position="177"/>
    </location>
</feature>
<keyword evidence="5" id="KW-0804">Transcription</keyword>
<dbReference type="NCBIfam" id="TIGR02937">
    <property type="entry name" value="sigma70-ECF"/>
    <property type="match status" value="1"/>
</dbReference>
<dbReference type="PANTHER" id="PTHR43133">
    <property type="entry name" value="RNA POLYMERASE ECF-TYPE SIGMA FACTO"/>
    <property type="match status" value="1"/>
</dbReference>
<dbReference type="STRING" id="694427.Palpr_0017"/>
<proteinExistence type="inferred from homology"/>
<dbReference type="InterPro" id="IPR036388">
    <property type="entry name" value="WH-like_DNA-bd_sf"/>
</dbReference>
<dbReference type="GO" id="GO:0006352">
    <property type="term" value="P:DNA-templated transcription initiation"/>
    <property type="evidence" value="ECO:0007669"/>
    <property type="project" value="InterPro"/>
</dbReference>
<dbReference type="eggNOG" id="COG1595">
    <property type="taxonomic scope" value="Bacteria"/>
</dbReference>
<dbReference type="InterPro" id="IPR014284">
    <property type="entry name" value="RNA_pol_sigma-70_dom"/>
</dbReference>
<dbReference type="AlphaFoldDB" id="E4T0C5"/>
<dbReference type="SUPFAM" id="SSF88946">
    <property type="entry name" value="Sigma2 domain of RNA polymerase sigma factors"/>
    <property type="match status" value="1"/>
</dbReference>
<dbReference type="CDD" id="cd06171">
    <property type="entry name" value="Sigma70_r4"/>
    <property type="match status" value="1"/>
</dbReference>